<proteinExistence type="predicted"/>
<comment type="caution">
    <text evidence="1">The sequence shown here is derived from an EMBL/GenBank/DDBJ whole genome shotgun (WGS) entry which is preliminary data.</text>
</comment>
<sequence>MPLNHTDQMHILKDILSNQQTDCCGTVAECEQMERLIKSLMINTDIDHNVKSVLQDIYSYSQNGKYTQSLDNHIDNHRTELTQWINDIDSFS</sequence>
<dbReference type="RefSeq" id="WP_193535883.1">
    <property type="nucleotide sequence ID" value="NZ_JADCLJ010000019.1"/>
</dbReference>
<gene>
    <name evidence="1" type="ORF">IMZ08_09640</name>
</gene>
<name>A0ABR9QII5_9BACI</name>
<accession>A0ABR9QII5</accession>
<reference evidence="1 2" key="1">
    <citation type="submission" date="2020-10" db="EMBL/GenBank/DDBJ databases">
        <title>Bacillus sp. HD4P25, an endophyte from a halophyte.</title>
        <authorList>
            <person name="Sun J.-Q."/>
        </authorList>
    </citation>
    <scope>NUCLEOTIDE SEQUENCE [LARGE SCALE GENOMIC DNA]</scope>
    <source>
        <strain evidence="1 2">YIM 93174</strain>
    </source>
</reference>
<keyword evidence="2" id="KW-1185">Reference proteome</keyword>
<protein>
    <submittedName>
        <fullName evidence="1">YtzH-like family protein</fullName>
    </submittedName>
</protein>
<evidence type="ECO:0000313" key="2">
    <source>
        <dbReference type="Proteomes" id="UP001516662"/>
    </source>
</evidence>
<dbReference type="InterPro" id="IPR025547">
    <property type="entry name" value="YtzH"/>
</dbReference>
<evidence type="ECO:0000313" key="1">
    <source>
        <dbReference type="EMBL" id="MBE4908317.1"/>
    </source>
</evidence>
<dbReference type="Pfam" id="PF14165">
    <property type="entry name" value="YtzH"/>
    <property type="match status" value="1"/>
</dbReference>
<dbReference type="Proteomes" id="UP001516662">
    <property type="component" value="Unassembled WGS sequence"/>
</dbReference>
<organism evidence="1 2">
    <name type="scientific">Litchfieldia luteola</name>
    <dbReference type="NCBI Taxonomy" id="682179"/>
    <lineage>
        <taxon>Bacteria</taxon>
        <taxon>Bacillati</taxon>
        <taxon>Bacillota</taxon>
        <taxon>Bacilli</taxon>
        <taxon>Bacillales</taxon>
        <taxon>Bacillaceae</taxon>
        <taxon>Litchfieldia</taxon>
    </lineage>
</organism>
<dbReference type="EMBL" id="JADCLJ010000019">
    <property type="protein sequence ID" value="MBE4908317.1"/>
    <property type="molecule type" value="Genomic_DNA"/>
</dbReference>